<evidence type="ECO:0000313" key="1">
    <source>
        <dbReference type="EMBL" id="MBB0228707.1"/>
    </source>
</evidence>
<accession>A0A7W3T0K7</accession>
<dbReference type="PANTHER" id="PTHR30007:SF0">
    <property type="entry name" value="TRANSPOSASE"/>
    <property type="match status" value="1"/>
</dbReference>
<dbReference type="Proteomes" id="UP000530234">
    <property type="component" value="Unassembled WGS sequence"/>
</dbReference>
<organism evidence="1 2">
    <name type="scientific">Streptomyces calidiresistens</name>
    <dbReference type="NCBI Taxonomy" id="1485586"/>
    <lineage>
        <taxon>Bacteria</taxon>
        <taxon>Bacillati</taxon>
        <taxon>Actinomycetota</taxon>
        <taxon>Actinomycetes</taxon>
        <taxon>Kitasatosporales</taxon>
        <taxon>Streptomycetaceae</taxon>
        <taxon>Streptomyces</taxon>
    </lineage>
</organism>
<dbReference type="AlphaFoldDB" id="A0A7W3T0K7"/>
<dbReference type="EMBL" id="VKHS01000046">
    <property type="protein sequence ID" value="MBB0228707.1"/>
    <property type="molecule type" value="Genomic_DNA"/>
</dbReference>
<comment type="caution">
    <text evidence="1">The sequence shown here is derived from an EMBL/GenBank/DDBJ whole genome shotgun (WGS) entry which is preliminary data.</text>
</comment>
<sequence>MIPKAWADASYKKTLIEHAATRGIDLEIVHRTAPSRISTVQPRRWVIGHTPGWLMHHHRRLARDYETLPARSAVMIHLSMIDLMSRRLAGEATPNWRGI</sequence>
<keyword evidence="2" id="KW-1185">Reference proteome</keyword>
<evidence type="ECO:0000313" key="2">
    <source>
        <dbReference type="Proteomes" id="UP000530234"/>
    </source>
</evidence>
<reference evidence="2" key="1">
    <citation type="submission" date="2019-10" db="EMBL/GenBank/DDBJ databases">
        <title>Streptomyces sp. nov., a novel actinobacterium isolated from alkaline environment.</title>
        <authorList>
            <person name="Golinska P."/>
        </authorList>
    </citation>
    <scope>NUCLEOTIDE SEQUENCE [LARGE SCALE GENOMIC DNA]</scope>
    <source>
        <strain evidence="2">DSM 42108</strain>
    </source>
</reference>
<proteinExistence type="predicted"/>
<dbReference type="PANTHER" id="PTHR30007">
    <property type="entry name" value="PHP DOMAIN PROTEIN"/>
    <property type="match status" value="1"/>
</dbReference>
<protein>
    <submittedName>
        <fullName evidence="1">Transposase</fullName>
    </submittedName>
</protein>
<name>A0A7W3T0K7_9ACTN</name>
<gene>
    <name evidence="1" type="ORF">FOE67_04075</name>
</gene>